<organism evidence="3 4">
    <name type="scientific">Owenia fusiformis</name>
    <name type="common">Polychaete worm</name>
    <dbReference type="NCBI Taxonomy" id="6347"/>
    <lineage>
        <taxon>Eukaryota</taxon>
        <taxon>Metazoa</taxon>
        <taxon>Spiralia</taxon>
        <taxon>Lophotrochozoa</taxon>
        <taxon>Annelida</taxon>
        <taxon>Polychaeta</taxon>
        <taxon>Sedentaria</taxon>
        <taxon>Canalipalpata</taxon>
        <taxon>Sabellida</taxon>
        <taxon>Oweniida</taxon>
        <taxon>Oweniidae</taxon>
        <taxon>Owenia</taxon>
    </lineage>
</organism>
<sequence>MTEPINMWKLTMFALGMLCAVALLCPCVAENADTDMVEPAKELSVRSEPKPIAFPGADAIMDDLNTFTTSFKEFQTSLFSSTLDKIIDFLKMLIDLLEALKEKLKKAIDFLSHLPFTDKLVNALKNICDWIDRLLKLLRALLKVFEALDNFFNKLKELLGQADESSKSLGDRHGDVDDVPSLDELFKMLSEFLEELRRVLFCKCPW</sequence>
<keyword evidence="1" id="KW-0175">Coiled coil</keyword>
<reference evidence="3" key="1">
    <citation type="submission" date="2022-03" db="EMBL/GenBank/DDBJ databases">
        <authorList>
            <person name="Martin C."/>
        </authorList>
    </citation>
    <scope>NUCLEOTIDE SEQUENCE</scope>
</reference>
<feature type="coiled-coil region" evidence="1">
    <location>
        <begin position="87"/>
        <end position="114"/>
    </location>
</feature>
<name>A0A8S4PVJ7_OWEFU</name>
<feature type="signal peptide" evidence="2">
    <location>
        <begin position="1"/>
        <end position="29"/>
    </location>
</feature>
<evidence type="ECO:0000313" key="4">
    <source>
        <dbReference type="Proteomes" id="UP000749559"/>
    </source>
</evidence>
<comment type="caution">
    <text evidence="3">The sequence shown here is derived from an EMBL/GenBank/DDBJ whole genome shotgun (WGS) entry which is preliminary data.</text>
</comment>
<evidence type="ECO:0000313" key="3">
    <source>
        <dbReference type="EMBL" id="CAH1795613.1"/>
    </source>
</evidence>
<protein>
    <submittedName>
        <fullName evidence="3">Uncharacterized protein</fullName>
    </submittedName>
</protein>
<accession>A0A8S4PVJ7</accession>
<gene>
    <name evidence="3" type="ORF">OFUS_LOCUS20129</name>
</gene>
<evidence type="ECO:0000256" key="2">
    <source>
        <dbReference type="SAM" id="SignalP"/>
    </source>
</evidence>
<evidence type="ECO:0000256" key="1">
    <source>
        <dbReference type="SAM" id="Coils"/>
    </source>
</evidence>
<feature type="non-terminal residue" evidence="3">
    <location>
        <position position="206"/>
    </location>
</feature>
<dbReference type="Proteomes" id="UP000749559">
    <property type="component" value="Unassembled WGS sequence"/>
</dbReference>
<dbReference type="AlphaFoldDB" id="A0A8S4PVJ7"/>
<dbReference type="EMBL" id="CAIIXF020000009">
    <property type="protein sequence ID" value="CAH1795613.1"/>
    <property type="molecule type" value="Genomic_DNA"/>
</dbReference>
<keyword evidence="2" id="KW-0732">Signal</keyword>
<keyword evidence="4" id="KW-1185">Reference proteome</keyword>
<feature type="chain" id="PRO_5035821157" evidence="2">
    <location>
        <begin position="30"/>
        <end position="206"/>
    </location>
</feature>
<proteinExistence type="predicted"/>